<organism evidence="1 2">
    <name type="scientific">Streptomyces filamentosus</name>
    <name type="common">Streptomyces roseosporus</name>
    <dbReference type="NCBI Taxonomy" id="67294"/>
    <lineage>
        <taxon>Bacteria</taxon>
        <taxon>Bacillati</taxon>
        <taxon>Actinomycetota</taxon>
        <taxon>Actinomycetes</taxon>
        <taxon>Kitasatosporales</taxon>
        <taxon>Streptomycetaceae</taxon>
        <taxon>Streptomyces</taxon>
    </lineage>
</organism>
<reference evidence="1" key="2">
    <citation type="submission" date="2020-09" db="EMBL/GenBank/DDBJ databases">
        <authorList>
            <person name="Sun Q."/>
            <person name="Ohkuma M."/>
        </authorList>
    </citation>
    <scope>NUCLEOTIDE SEQUENCE</scope>
    <source>
        <strain evidence="1">JCM 4122</strain>
    </source>
</reference>
<sequence length="44" mass="4511">MDTTATTAETETYTAPVLSALGTVTGATLGSAGNNNADDTQYWQ</sequence>
<gene>
    <name evidence="1" type="ORF">GCM10017667_68060</name>
</gene>
<dbReference type="EMBL" id="BNBE01000003">
    <property type="protein sequence ID" value="GHG22529.1"/>
    <property type="molecule type" value="Genomic_DNA"/>
</dbReference>
<comment type="caution">
    <text evidence="1">The sequence shown here is derived from an EMBL/GenBank/DDBJ whole genome shotgun (WGS) entry which is preliminary data.</text>
</comment>
<protein>
    <recommendedName>
        <fullName evidence="3">Lasso RiPP family leader peptide-containing protein</fullName>
    </recommendedName>
</protein>
<name>A0A919BWS3_STRFL</name>
<dbReference type="Proteomes" id="UP000632849">
    <property type="component" value="Unassembled WGS sequence"/>
</dbReference>
<dbReference type="RefSeq" id="WP_268983050.1">
    <property type="nucleotide sequence ID" value="NZ_BNBE01000003.1"/>
</dbReference>
<keyword evidence="2" id="KW-1185">Reference proteome</keyword>
<accession>A0A919BWS3</accession>
<dbReference type="AlphaFoldDB" id="A0A919BWS3"/>
<reference evidence="1" key="1">
    <citation type="journal article" date="2014" name="Int. J. Syst. Evol. Microbiol.">
        <title>Complete genome sequence of Corynebacterium casei LMG S-19264T (=DSM 44701T), isolated from a smear-ripened cheese.</title>
        <authorList>
            <consortium name="US DOE Joint Genome Institute (JGI-PGF)"/>
            <person name="Walter F."/>
            <person name="Albersmeier A."/>
            <person name="Kalinowski J."/>
            <person name="Ruckert C."/>
        </authorList>
    </citation>
    <scope>NUCLEOTIDE SEQUENCE</scope>
    <source>
        <strain evidence="1">JCM 4122</strain>
    </source>
</reference>
<evidence type="ECO:0000313" key="2">
    <source>
        <dbReference type="Proteomes" id="UP000632849"/>
    </source>
</evidence>
<proteinExistence type="predicted"/>
<evidence type="ECO:0000313" key="1">
    <source>
        <dbReference type="EMBL" id="GHG22529.1"/>
    </source>
</evidence>
<evidence type="ECO:0008006" key="3">
    <source>
        <dbReference type="Google" id="ProtNLM"/>
    </source>
</evidence>